<dbReference type="RefSeq" id="WP_323447936.1">
    <property type="nucleotide sequence ID" value="NZ_BSBI01000006.1"/>
</dbReference>
<organism evidence="3 4">
    <name type="scientific">Streptomyces yaizuensis</name>
    <dbReference type="NCBI Taxonomy" id="2989713"/>
    <lineage>
        <taxon>Bacteria</taxon>
        <taxon>Bacillati</taxon>
        <taxon>Actinomycetota</taxon>
        <taxon>Actinomycetes</taxon>
        <taxon>Kitasatosporales</taxon>
        <taxon>Streptomycetaceae</taxon>
        <taxon>Streptomyces</taxon>
    </lineage>
</organism>
<protein>
    <submittedName>
        <fullName evidence="3">Cold shock domain-containing protein</fullName>
    </submittedName>
</protein>
<feature type="compositionally biased region" description="Low complexity" evidence="1">
    <location>
        <begin position="78"/>
        <end position="88"/>
    </location>
</feature>
<name>A0ABQ5P031_9ACTN</name>
<evidence type="ECO:0000259" key="2">
    <source>
        <dbReference type="PROSITE" id="PS51857"/>
    </source>
</evidence>
<keyword evidence="4" id="KW-1185">Reference proteome</keyword>
<dbReference type="Gene3D" id="2.40.50.140">
    <property type="entry name" value="Nucleic acid-binding proteins"/>
    <property type="match status" value="1"/>
</dbReference>
<dbReference type="EMBL" id="BSBI01000006">
    <property type="protein sequence ID" value="GLF95889.1"/>
    <property type="molecule type" value="Genomic_DNA"/>
</dbReference>
<gene>
    <name evidence="3" type="ORF">SYYSPA8_16350</name>
</gene>
<sequence>MVTAVVREWRDEEGWGVLDCPETPGGCWGHYSDIQMAGFRTLAAGQRVELRWEAPGFRQDGYAFRSTSITPLPPAAPTAPLAPAAPAASPRRRKKR</sequence>
<evidence type="ECO:0000256" key="1">
    <source>
        <dbReference type="SAM" id="MobiDB-lite"/>
    </source>
</evidence>
<dbReference type="Proteomes" id="UP001291653">
    <property type="component" value="Unassembled WGS sequence"/>
</dbReference>
<proteinExistence type="predicted"/>
<dbReference type="InterPro" id="IPR002059">
    <property type="entry name" value="CSP_DNA-bd"/>
</dbReference>
<reference evidence="3 4" key="1">
    <citation type="submission" date="2022-10" db="EMBL/GenBank/DDBJ databases">
        <title>Draft genome sequence of Streptomyces sp. YSPA8.</title>
        <authorList>
            <person name="Moriuchi R."/>
            <person name="Dohra H."/>
            <person name="Yamamura H."/>
            <person name="Kodani S."/>
        </authorList>
    </citation>
    <scope>NUCLEOTIDE SEQUENCE [LARGE SCALE GENOMIC DNA]</scope>
    <source>
        <strain evidence="3 4">YSPA8</strain>
    </source>
</reference>
<evidence type="ECO:0000313" key="4">
    <source>
        <dbReference type="Proteomes" id="UP001291653"/>
    </source>
</evidence>
<comment type="caution">
    <text evidence="3">The sequence shown here is derived from an EMBL/GenBank/DDBJ whole genome shotgun (WGS) entry which is preliminary data.</text>
</comment>
<accession>A0ABQ5P031</accession>
<dbReference type="SUPFAM" id="SSF50249">
    <property type="entry name" value="Nucleic acid-binding proteins"/>
    <property type="match status" value="1"/>
</dbReference>
<dbReference type="InterPro" id="IPR012340">
    <property type="entry name" value="NA-bd_OB-fold"/>
</dbReference>
<feature type="domain" description="CSD" evidence="2">
    <location>
        <begin position="1"/>
        <end position="71"/>
    </location>
</feature>
<feature type="region of interest" description="Disordered" evidence="1">
    <location>
        <begin position="68"/>
        <end position="96"/>
    </location>
</feature>
<dbReference type="PROSITE" id="PS51857">
    <property type="entry name" value="CSD_2"/>
    <property type="match status" value="1"/>
</dbReference>
<evidence type="ECO:0000313" key="3">
    <source>
        <dbReference type="EMBL" id="GLF95889.1"/>
    </source>
</evidence>